<evidence type="ECO:0000256" key="1">
    <source>
        <dbReference type="SAM" id="MobiDB-lite"/>
    </source>
</evidence>
<evidence type="ECO:0000313" key="4">
    <source>
        <dbReference type="EMBL" id="MBD7997964.1"/>
    </source>
</evidence>
<keyword evidence="5" id="KW-1185">Reference proteome</keyword>
<dbReference type="Gene3D" id="3.30.70.2390">
    <property type="match status" value="1"/>
</dbReference>
<gene>
    <name evidence="4" type="ORF">H9640_05315</name>
</gene>
<dbReference type="Pfam" id="PF13399">
    <property type="entry name" value="LytR_C"/>
    <property type="match status" value="1"/>
</dbReference>
<keyword evidence="2" id="KW-1133">Transmembrane helix</keyword>
<comment type="caution">
    <text evidence="4">The sequence shown here is derived from an EMBL/GenBank/DDBJ whole genome shotgun (WGS) entry which is preliminary data.</text>
</comment>
<evidence type="ECO:0000259" key="3">
    <source>
        <dbReference type="Pfam" id="PF13399"/>
    </source>
</evidence>
<sequence length="234" mass="24502">MTTQPGSDPSRTVRRRRMHERQAVVFGLLVAFLAITGIGALAVYTGAVEPPFDRQFSSPKVDGVIADAKTPCLAEGTLPVPYGDVQVRIFNATGKGGLGAANEQVLRNRGFTIALVGNLQTPAGKGTTQHSTQISFGVNGVAQAYTLAAHYQDPVLVLDNRADASVDLVLGENFVNLVDEELVEIDPAVPLANPAKCVAVETITPREAYVPPAPPAEEPPADEVPAEGEPAVGG</sequence>
<reference evidence="4 5" key="1">
    <citation type="submission" date="2020-08" db="EMBL/GenBank/DDBJ databases">
        <title>A Genomic Blueprint of the Chicken Gut Microbiome.</title>
        <authorList>
            <person name="Gilroy R."/>
            <person name="Ravi A."/>
            <person name="Getino M."/>
            <person name="Pursley I."/>
            <person name="Horton D.L."/>
            <person name="Alikhan N.-F."/>
            <person name="Baker D."/>
            <person name="Gharbi K."/>
            <person name="Hall N."/>
            <person name="Watson M."/>
            <person name="Adriaenssens E.M."/>
            <person name="Foster-Nyarko E."/>
            <person name="Jarju S."/>
            <person name="Secka A."/>
            <person name="Antonio M."/>
            <person name="Oren A."/>
            <person name="Chaudhuri R."/>
            <person name="La Ragione R.M."/>
            <person name="Hildebrand F."/>
            <person name="Pallen M.J."/>
        </authorList>
    </citation>
    <scope>NUCLEOTIDE SEQUENCE [LARGE SCALE GENOMIC DNA]</scope>
    <source>
        <strain evidence="4 5">Sa2CUA8</strain>
    </source>
</reference>
<dbReference type="InterPro" id="IPR027381">
    <property type="entry name" value="LytR/CpsA/Psr_C"/>
</dbReference>
<accession>A0ABR8UZL4</accession>
<name>A0ABR8UZL4_9CELL</name>
<evidence type="ECO:0000256" key="2">
    <source>
        <dbReference type="SAM" id="Phobius"/>
    </source>
</evidence>
<dbReference type="EMBL" id="JACSQE010000003">
    <property type="protein sequence ID" value="MBD7997964.1"/>
    <property type="molecule type" value="Genomic_DNA"/>
</dbReference>
<feature type="region of interest" description="Disordered" evidence="1">
    <location>
        <begin position="208"/>
        <end position="234"/>
    </location>
</feature>
<proteinExistence type="predicted"/>
<feature type="transmembrane region" description="Helical" evidence="2">
    <location>
        <begin position="23"/>
        <end position="44"/>
    </location>
</feature>
<keyword evidence="2" id="KW-0472">Membrane</keyword>
<organism evidence="4 5">
    <name type="scientific">Oerskovia gallyi</name>
    <dbReference type="NCBI Taxonomy" id="2762226"/>
    <lineage>
        <taxon>Bacteria</taxon>
        <taxon>Bacillati</taxon>
        <taxon>Actinomycetota</taxon>
        <taxon>Actinomycetes</taxon>
        <taxon>Micrococcales</taxon>
        <taxon>Cellulomonadaceae</taxon>
        <taxon>Oerskovia</taxon>
    </lineage>
</organism>
<dbReference type="RefSeq" id="WP_191789659.1">
    <property type="nucleotide sequence ID" value="NZ_JACSQE010000003.1"/>
</dbReference>
<dbReference type="Proteomes" id="UP000633601">
    <property type="component" value="Unassembled WGS sequence"/>
</dbReference>
<feature type="domain" description="LytR/CpsA/Psr regulator C-terminal" evidence="3">
    <location>
        <begin position="84"/>
        <end position="174"/>
    </location>
</feature>
<keyword evidence="2" id="KW-0812">Transmembrane</keyword>
<protein>
    <submittedName>
        <fullName evidence="4">LytR C-terminal domain-containing protein</fullName>
    </submittedName>
</protein>
<evidence type="ECO:0000313" key="5">
    <source>
        <dbReference type="Proteomes" id="UP000633601"/>
    </source>
</evidence>